<name>A0ABW8S1Y6_9CLOT</name>
<dbReference type="RefSeq" id="WP_406760430.1">
    <property type="nucleotide sequence ID" value="NZ_JBJIAB010000002.1"/>
</dbReference>
<keyword evidence="2" id="KW-1185">Reference proteome</keyword>
<sequence length="91" mass="10350">MRKKDIITNEIKKKIGSELVITEVFDEVTGDFSSDGIEFQNGVIKGESLGRYHIAVELGIKTLEMLEMVQLETGLTIEELMYLKKNKEDID</sequence>
<protein>
    <submittedName>
        <fullName evidence="1">Uncharacterized protein</fullName>
    </submittedName>
</protein>
<evidence type="ECO:0000313" key="2">
    <source>
        <dbReference type="Proteomes" id="UP001623600"/>
    </source>
</evidence>
<comment type="caution">
    <text evidence="1">The sequence shown here is derived from an EMBL/GenBank/DDBJ whole genome shotgun (WGS) entry which is preliminary data.</text>
</comment>
<proteinExistence type="predicted"/>
<dbReference type="Proteomes" id="UP001623600">
    <property type="component" value="Unassembled WGS sequence"/>
</dbReference>
<accession>A0ABW8S1Y6</accession>
<organism evidence="1 2">
    <name type="scientific">Candidatus Clostridium helianthi</name>
    <dbReference type="NCBI Taxonomy" id="3381660"/>
    <lineage>
        <taxon>Bacteria</taxon>
        <taxon>Bacillati</taxon>
        <taxon>Bacillota</taxon>
        <taxon>Clostridia</taxon>
        <taxon>Eubacteriales</taxon>
        <taxon>Clostridiaceae</taxon>
        <taxon>Clostridium</taxon>
    </lineage>
</organism>
<dbReference type="EMBL" id="JBJIAB010000002">
    <property type="protein sequence ID" value="MFL0163974.1"/>
    <property type="molecule type" value="Genomic_DNA"/>
</dbReference>
<evidence type="ECO:0000313" key="1">
    <source>
        <dbReference type="EMBL" id="MFL0163974.1"/>
    </source>
</evidence>
<reference evidence="1 2" key="1">
    <citation type="submission" date="2024-11" db="EMBL/GenBank/DDBJ databases">
        <authorList>
            <person name="Heng Y.C."/>
            <person name="Lim A.C.H."/>
            <person name="Lee J.K.Y."/>
            <person name="Kittelmann S."/>
        </authorList>
    </citation>
    <scope>NUCLEOTIDE SEQUENCE [LARGE SCALE GENOMIC DNA]</scope>
    <source>
        <strain evidence="1 2">WILCCON 0112</strain>
    </source>
</reference>
<gene>
    <name evidence="1" type="ORF">ACJDTP_02690</name>
</gene>